<accession>A0AAD7G1N5</accession>
<dbReference type="InterPro" id="IPR010473">
    <property type="entry name" value="GTPase-bd"/>
</dbReference>
<dbReference type="SMART" id="SM01140">
    <property type="entry name" value="Drf_GBD"/>
    <property type="match status" value="1"/>
</dbReference>
<organism evidence="3 4">
    <name type="scientific">Roridomyces roridus</name>
    <dbReference type="NCBI Taxonomy" id="1738132"/>
    <lineage>
        <taxon>Eukaryota</taxon>
        <taxon>Fungi</taxon>
        <taxon>Dikarya</taxon>
        <taxon>Basidiomycota</taxon>
        <taxon>Agaricomycotina</taxon>
        <taxon>Agaricomycetes</taxon>
        <taxon>Agaricomycetidae</taxon>
        <taxon>Agaricales</taxon>
        <taxon>Marasmiineae</taxon>
        <taxon>Mycenaceae</taxon>
        <taxon>Roridomyces</taxon>
    </lineage>
</organism>
<comment type="caution">
    <text evidence="3">The sequence shown here is derived from an EMBL/GenBank/DDBJ whole genome shotgun (WGS) entry which is preliminary data.</text>
</comment>
<dbReference type="SUPFAM" id="SSF48371">
    <property type="entry name" value="ARM repeat"/>
    <property type="match status" value="1"/>
</dbReference>
<dbReference type="InterPro" id="IPR011989">
    <property type="entry name" value="ARM-like"/>
</dbReference>
<proteinExistence type="predicted"/>
<evidence type="ECO:0000313" key="4">
    <source>
        <dbReference type="Proteomes" id="UP001221142"/>
    </source>
</evidence>
<dbReference type="GO" id="GO:0030036">
    <property type="term" value="P:actin cytoskeleton organization"/>
    <property type="evidence" value="ECO:0007669"/>
    <property type="project" value="InterPro"/>
</dbReference>
<dbReference type="GO" id="GO:0003779">
    <property type="term" value="F:actin binding"/>
    <property type="evidence" value="ECO:0007669"/>
    <property type="project" value="InterPro"/>
</dbReference>
<dbReference type="InterPro" id="IPR016024">
    <property type="entry name" value="ARM-type_fold"/>
</dbReference>
<protein>
    <submittedName>
        <fullName evidence="3">Armadillo-type protein</fullName>
    </submittedName>
</protein>
<sequence length="621" mass="68251">MFKGILPKRIASSDFTMVTALGEPPATAPNKENQPGGKPTRAPGNPQSRKRTNTKSKEQPPTSADMGDAFDKLLEDLQIPTTLRPRLLGMESTVKAAMLKSSQTMTVSPFPLVPEAPLTPRSTALRRTRSTESFDSPRHPKHSLELDLPPPRAPALFAETAQSGSQERKASGHWRGTSFDATRLFSRSQVNLPLSTSLVDLTSKASKERSATGGKDKAAKDLSPHRFFSMLSGTSSTELDIEGVKKLRIMLRNESASWSEEFLKLGGYAALLTRLNEILEVEWREEQRDDQTLHELLRCFKALSTSSIGCFALRSSCPTPFVQLVSLLYSDKKPGDVASRQLIVDLLLTLFDLYPNSALPALNTRSSPRREAWETASTSPATSNLITLPAPHKTLYSLIRALLLTPAPPPSESPAMPISPHAFIESLHRPRIYKTYLQELSDVCRDYFWVFCHPNNTIWVLGETDEGRVEKPRAPGGMTGGVEFEAMGYFTTHLRLINSIARAVAELNMPKEHELSAYRFHADLFLSGFERIILISRKASTTYYPTLHLELARYMVHSAKAGYEVPWTVSRLVGPPPAGLAKGTPGSAGRSPQGSPTKRAAGGRSTPVLAGSKKVEPMKIA</sequence>
<evidence type="ECO:0000256" key="1">
    <source>
        <dbReference type="SAM" id="MobiDB-lite"/>
    </source>
</evidence>
<name>A0AAD7G1N5_9AGAR</name>
<evidence type="ECO:0000313" key="3">
    <source>
        <dbReference type="EMBL" id="KAJ7649977.1"/>
    </source>
</evidence>
<dbReference type="Proteomes" id="UP001221142">
    <property type="component" value="Unassembled WGS sequence"/>
</dbReference>
<feature type="region of interest" description="Disordered" evidence="1">
    <location>
        <begin position="110"/>
        <end position="150"/>
    </location>
</feature>
<feature type="region of interest" description="Disordered" evidence="1">
    <location>
        <begin position="14"/>
        <end position="67"/>
    </location>
</feature>
<dbReference type="Pfam" id="PF06371">
    <property type="entry name" value="Drf_GBD"/>
    <property type="match status" value="1"/>
</dbReference>
<keyword evidence="4" id="KW-1185">Reference proteome</keyword>
<dbReference type="Gene3D" id="1.25.10.10">
    <property type="entry name" value="Leucine-rich Repeat Variant"/>
    <property type="match status" value="1"/>
</dbReference>
<feature type="compositionally biased region" description="Basic and acidic residues" evidence="1">
    <location>
        <begin position="129"/>
        <end position="145"/>
    </location>
</feature>
<evidence type="ECO:0000259" key="2">
    <source>
        <dbReference type="SMART" id="SM01140"/>
    </source>
</evidence>
<reference evidence="3" key="1">
    <citation type="submission" date="2023-03" db="EMBL/GenBank/DDBJ databases">
        <title>Massive genome expansion in bonnet fungi (Mycena s.s.) driven by repeated elements and novel gene families across ecological guilds.</title>
        <authorList>
            <consortium name="Lawrence Berkeley National Laboratory"/>
            <person name="Harder C.B."/>
            <person name="Miyauchi S."/>
            <person name="Viragh M."/>
            <person name="Kuo A."/>
            <person name="Thoen E."/>
            <person name="Andreopoulos B."/>
            <person name="Lu D."/>
            <person name="Skrede I."/>
            <person name="Drula E."/>
            <person name="Henrissat B."/>
            <person name="Morin E."/>
            <person name="Kohler A."/>
            <person name="Barry K."/>
            <person name="LaButti K."/>
            <person name="Morin E."/>
            <person name="Salamov A."/>
            <person name="Lipzen A."/>
            <person name="Mereny Z."/>
            <person name="Hegedus B."/>
            <person name="Baldrian P."/>
            <person name="Stursova M."/>
            <person name="Weitz H."/>
            <person name="Taylor A."/>
            <person name="Grigoriev I.V."/>
            <person name="Nagy L.G."/>
            <person name="Martin F."/>
            <person name="Kauserud H."/>
        </authorList>
    </citation>
    <scope>NUCLEOTIDE SEQUENCE</scope>
    <source>
        <strain evidence="3">9284</strain>
    </source>
</reference>
<gene>
    <name evidence="3" type="ORF">FB45DRAFT_974110</name>
</gene>
<dbReference type="GO" id="GO:0031267">
    <property type="term" value="F:small GTPase binding"/>
    <property type="evidence" value="ECO:0007669"/>
    <property type="project" value="InterPro"/>
</dbReference>
<feature type="region of interest" description="Disordered" evidence="1">
    <location>
        <begin position="578"/>
        <end position="621"/>
    </location>
</feature>
<dbReference type="AlphaFoldDB" id="A0AAD7G1N5"/>
<dbReference type="EMBL" id="JARKIF010000001">
    <property type="protein sequence ID" value="KAJ7649977.1"/>
    <property type="molecule type" value="Genomic_DNA"/>
</dbReference>
<feature type="domain" description="Formin GTPase-binding" evidence="2">
    <location>
        <begin position="58"/>
        <end position="350"/>
    </location>
</feature>